<dbReference type="RefSeq" id="WP_212215831.1">
    <property type="nucleotide sequence ID" value="NZ_JAGUCO010000005.1"/>
</dbReference>
<dbReference type="NCBIfam" id="NF033644">
    <property type="entry name" value="antiterm_UpxY"/>
    <property type="match status" value="1"/>
</dbReference>
<evidence type="ECO:0000259" key="4">
    <source>
        <dbReference type="SMART" id="SM00739"/>
    </source>
</evidence>
<accession>A0ABS5JUL2</accession>
<keyword evidence="2" id="KW-0805">Transcription regulation</keyword>
<dbReference type="InterPro" id="IPR006645">
    <property type="entry name" value="NGN-like_dom"/>
</dbReference>
<dbReference type="SMART" id="SM00739">
    <property type="entry name" value="KOW"/>
    <property type="match status" value="1"/>
</dbReference>
<sequence length="169" mass="19476">MEDKTKYTWYALYTKSRAEKKVLEQLTRMGIKAYLPMKKVLRQWSDRKKWVEMPVISSYIFINIPKQDYRRVFEANGVVAYVSYKGKACTIPDSDIEAMRRTIENQLDFDVETDKLEKGQTITVTSGPLKGITGEVLEIQGAKKLYLQISNIGYTLVVDLADATFTKEK</sequence>
<name>A0ABS5JUL2_9BACT</name>
<dbReference type="CDD" id="cd09895">
    <property type="entry name" value="NGN_SP_UpxY"/>
    <property type="match status" value="1"/>
</dbReference>
<keyword evidence="6" id="KW-1185">Reference proteome</keyword>
<dbReference type="SUPFAM" id="SSF82679">
    <property type="entry name" value="N-utilization substance G protein NusG, N-terminal domain"/>
    <property type="match status" value="1"/>
</dbReference>
<dbReference type="InterPro" id="IPR036735">
    <property type="entry name" value="NGN_dom_sf"/>
</dbReference>
<gene>
    <name evidence="5" type="ORF">KEM10_09935</name>
</gene>
<evidence type="ECO:0000313" key="6">
    <source>
        <dbReference type="Proteomes" id="UP000708576"/>
    </source>
</evidence>
<evidence type="ECO:0000256" key="2">
    <source>
        <dbReference type="ARBA" id="ARBA00023015"/>
    </source>
</evidence>
<dbReference type="InterPro" id="IPR008991">
    <property type="entry name" value="Translation_prot_SH3-like_sf"/>
</dbReference>
<reference evidence="5 6" key="1">
    <citation type="journal article" date="2015" name="Int. J. Syst. Evol. Microbiol.">
        <title>Carboxylicivirga linearis sp. nov., isolated from a sea cucumber culture pond.</title>
        <authorList>
            <person name="Wang F.Q."/>
            <person name="Zhou Y.X."/>
            <person name="Lin X.Z."/>
            <person name="Chen G.J."/>
            <person name="Du Z.J."/>
        </authorList>
    </citation>
    <scope>NUCLEOTIDE SEQUENCE [LARGE SCALE GENOMIC DNA]</scope>
    <source>
        <strain evidence="5 6">FB218</strain>
    </source>
</reference>
<dbReference type="PANTHER" id="PTHR30265">
    <property type="entry name" value="RHO-INTERACTING TRANSCRIPTION TERMINATION FACTOR NUSG"/>
    <property type="match status" value="1"/>
</dbReference>
<evidence type="ECO:0000256" key="3">
    <source>
        <dbReference type="ARBA" id="ARBA00023163"/>
    </source>
</evidence>
<evidence type="ECO:0000256" key="1">
    <source>
        <dbReference type="ARBA" id="ARBA00022814"/>
    </source>
</evidence>
<organism evidence="5 6">
    <name type="scientific">Carboxylicivirga linearis</name>
    <dbReference type="NCBI Taxonomy" id="1628157"/>
    <lineage>
        <taxon>Bacteria</taxon>
        <taxon>Pseudomonadati</taxon>
        <taxon>Bacteroidota</taxon>
        <taxon>Bacteroidia</taxon>
        <taxon>Marinilabiliales</taxon>
        <taxon>Marinilabiliaceae</taxon>
        <taxon>Carboxylicivirga</taxon>
    </lineage>
</organism>
<dbReference type="Gene3D" id="3.30.70.940">
    <property type="entry name" value="NusG, N-terminal domain"/>
    <property type="match status" value="1"/>
</dbReference>
<dbReference type="EMBL" id="JAGUCO010000005">
    <property type="protein sequence ID" value="MBS2098598.1"/>
    <property type="molecule type" value="Genomic_DNA"/>
</dbReference>
<dbReference type="InterPro" id="IPR043425">
    <property type="entry name" value="NusG-like"/>
</dbReference>
<dbReference type="Proteomes" id="UP000708576">
    <property type="component" value="Unassembled WGS sequence"/>
</dbReference>
<evidence type="ECO:0000313" key="5">
    <source>
        <dbReference type="EMBL" id="MBS2098598.1"/>
    </source>
</evidence>
<dbReference type="Pfam" id="PF02357">
    <property type="entry name" value="NusG"/>
    <property type="match status" value="1"/>
</dbReference>
<dbReference type="PANTHER" id="PTHR30265:SF4">
    <property type="entry name" value="KOW MOTIF FAMILY PROTEIN, EXPRESSED"/>
    <property type="match status" value="1"/>
</dbReference>
<feature type="domain" description="KOW" evidence="4">
    <location>
        <begin position="115"/>
        <end position="142"/>
    </location>
</feature>
<protein>
    <submittedName>
        <fullName evidence="5">UpxY family transcription antiterminator</fullName>
    </submittedName>
</protein>
<keyword evidence="3" id="KW-0804">Transcription</keyword>
<dbReference type="InterPro" id="IPR005824">
    <property type="entry name" value="KOW"/>
</dbReference>
<proteinExistence type="predicted"/>
<keyword evidence="1" id="KW-0889">Transcription antitermination</keyword>
<dbReference type="SUPFAM" id="SSF50104">
    <property type="entry name" value="Translation proteins SH3-like domain"/>
    <property type="match status" value="1"/>
</dbReference>
<comment type="caution">
    <text evidence="5">The sequence shown here is derived from an EMBL/GenBank/DDBJ whole genome shotgun (WGS) entry which is preliminary data.</text>
</comment>